<evidence type="ECO:0000256" key="1">
    <source>
        <dbReference type="SAM" id="MobiDB-lite"/>
    </source>
</evidence>
<protein>
    <submittedName>
        <fullName evidence="2">NLRC3 protein</fullName>
    </submittedName>
</protein>
<accession>A0A812SNQ1</accession>
<evidence type="ECO:0000313" key="2">
    <source>
        <dbReference type="EMBL" id="CAE7484100.1"/>
    </source>
</evidence>
<dbReference type="EMBL" id="CAJNIZ010025447">
    <property type="protein sequence ID" value="CAE7484100.1"/>
    <property type="molecule type" value="Genomic_DNA"/>
</dbReference>
<reference evidence="2" key="1">
    <citation type="submission" date="2021-02" db="EMBL/GenBank/DDBJ databases">
        <authorList>
            <person name="Dougan E. K."/>
            <person name="Rhodes N."/>
            <person name="Thang M."/>
            <person name="Chan C."/>
        </authorList>
    </citation>
    <scope>NUCLEOTIDE SEQUENCE</scope>
</reference>
<keyword evidence="3" id="KW-1185">Reference proteome</keyword>
<comment type="caution">
    <text evidence="2">The sequence shown here is derived from an EMBL/GenBank/DDBJ whole genome shotgun (WGS) entry which is preliminary data.</text>
</comment>
<dbReference type="OrthoDB" id="414582at2759"/>
<proteinExistence type="predicted"/>
<evidence type="ECO:0000313" key="3">
    <source>
        <dbReference type="Proteomes" id="UP000649617"/>
    </source>
</evidence>
<dbReference type="Proteomes" id="UP000649617">
    <property type="component" value="Unassembled WGS sequence"/>
</dbReference>
<feature type="non-terminal residue" evidence="2">
    <location>
        <position position="1"/>
    </location>
</feature>
<sequence>LWPRRQEAEKETFTDQHGRSQTALVTLEEYQMLKTDSSGSKGMHIISVSHCWEAEQHPDPFGSQSRRLAEQLQRESKWLGLDMWCFVDFMSLPQHGRTTEEEAFFRKAVASMHVLYAHRSVEKVIIL</sequence>
<name>A0A812SNQ1_SYMPI</name>
<organism evidence="2 3">
    <name type="scientific">Symbiodinium pilosum</name>
    <name type="common">Dinoflagellate</name>
    <dbReference type="NCBI Taxonomy" id="2952"/>
    <lineage>
        <taxon>Eukaryota</taxon>
        <taxon>Sar</taxon>
        <taxon>Alveolata</taxon>
        <taxon>Dinophyceae</taxon>
        <taxon>Suessiales</taxon>
        <taxon>Symbiodiniaceae</taxon>
        <taxon>Symbiodinium</taxon>
    </lineage>
</organism>
<feature type="region of interest" description="Disordered" evidence="1">
    <location>
        <begin position="1"/>
        <end position="20"/>
    </location>
</feature>
<gene>
    <name evidence="2" type="primary">NLRC3</name>
    <name evidence="2" type="ORF">SPIL2461_LOCUS12393</name>
</gene>
<feature type="compositionally biased region" description="Basic and acidic residues" evidence="1">
    <location>
        <begin position="1"/>
        <end position="18"/>
    </location>
</feature>
<feature type="non-terminal residue" evidence="2">
    <location>
        <position position="127"/>
    </location>
</feature>
<dbReference type="AlphaFoldDB" id="A0A812SNQ1"/>